<evidence type="ECO:0000313" key="2">
    <source>
        <dbReference type="Proteomes" id="UP000007350"/>
    </source>
</evidence>
<protein>
    <submittedName>
        <fullName evidence="1">Uncharacterized protein</fullName>
    </submittedName>
</protein>
<accession>K2P7P4</accession>
<dbReference type="OrthoDB" id="10666214at2759"/>
<gene>
    <name evidence="1" type="ORF">MOQ_002251</name>
</gene>
<dbReference type="AlphaFoldDB" id="K2P7P4"/>
<comment type="caution">
    <text evidence="1">The sequence shown here is derived from an EMBL/GenBank/DDBJ whole genome shotgun (WGS) entry which is preliminary data.</text>
</comment>
<dbReference type="Proteomes" id="UP000007350">
    <property type="component" value="Unassembled WGS sequence"/>
</dbReference>
<proteinExistence type="predicted"/>
<name>K2P7P4_TRYCR</name>
<organism evidence="1 2">
    <name type="scientific">Trypanosoma cruzi marinkellei</name>
    <dbReference type="NCBI Taxonomy" id="85056"/>
    <lineage>
        <taxon>Eukaryota</taxon>
        <taxon>Discoba</taxon>
        <taxon>Euglenozoa</taxon>
        <taxon>Kinetoplastea</taxon>
        <taxon>Metakinetoplastina</taxon>
        <taxon>Trypanosomatida</taxon>
        <taxon>Trypanosomatidae</taxon>
        <taxon>Trypanosoma</taxon>
        <taxon>Schizotrypanum</taxon>
    </lineage>
</organism>
<dbReference type="EMBL" id="AHKC01008849">
    <property type="protein sequence ID" value="EKF37042.1"/>
    <property type="molecule type" value="Genomic_DNA"/>
</dbReference>
<sequence length="299" mass="32213">MAPRMRAAGIRQMSLLRRLASVTGRWASRSGAFFPGLRRGMMTPRRQFRGTVPACGRLLDSRGTARFATRPTWRSASPCVPSAPGAGPKGNSRGMRLRSAIVTGVKSLAFVGIGGGGLDFGCRVAFAAHGFIRWLTFWRLLSTVPPDFTAGALREQGAYTRSNACRLLPPVASSMVRSVRLPIVDAPRGASLRRTLSRSLRSAWGAAAVVRYNSASPGVQNGDGWRLPAGTVALVAFCIPDAMCLSVLPMLVNSRGILQSWLVAPLRLFQFAFPMLIMSGHASVPLRVFHQPRSGLQRG</sequence>
<keyword evidence="2" id="KW-1185">Reference proteome</keyword>
<reference evidence="1 2" key="1">
    <citation type="journal article" date="2012" name="BMC Genomics">
        <title>Comparative genomic analysis of human infective Trypanosoma cruzi lineages with the bat-restricted subspecies T. cruzi marinkellei.</title>
        <authorList>
            <person name="Franzen O."/>
            <person name="Talavera-Lopez C."/>
            <person name="Ochaya S."/>
            <person name="Butler C.E."/>
            <person name="Messenger L.A."/>
            <person name="Lewis M.D."/>
            <person name="Llewellyn M.S."/>
            <person name="Marinkelle C.J."/>
            <person name="Tyler K.M."/>
            <person name="Miles M.A."/>
            <person name="Andersson B."/>
        </authorList>
    </citation>
    <scope>NUCLEOTIDE SEQUENCE [LARGE SCALE GENOMIC DNA]</scope>
    <source>
        <strain evidence="1 2">B7</strain>
    </source>
</reference>
<evidence type="ECO:0000313" key="1">
    <source>
        <dbReference type="EMBL" id="EKF37042.1"/>
    </source>
</evidence>